<dbReference type="Pfam" id="PF11666">
    <property type="entry name" value="DUF2933"/>
    <property type="match status" value="1"/>
</dbReference>
<keyword evidence="2" id="KW-0812">Transmembrane</keyword>
<feature type="region of interest" description="Disordered" evidence="1">
    <location>
        <begin position="53"/>
        <end position="89"/>
    </location>
</feature>
<keyword evidence="2" id="KW-1133">Transmembrane helix</keyword>
<proteinExistence type="predicted"/>
<accession>A0A2W5WV17</accession>
<keyword evidence="2" id="KW-0472">Membrane</keyword>
<dbReference type="Proteomes" id="UP000248783">
    <property type="component" value="Unassembled WGS sequence"/>
</dbReference>
<keyword evidence="4" id="KW-1185">Reference proteome</keyword>
<dbReference type="RefSeq" id="WP_111252170.1">
    <property type="nucleotide sequence ID" value="NZ_QKWH01000018.1"/>
</dbReference>
<feature type="compositionally biased region" description="Basic and acidic residues" evidence="1">
    <location>
        <begin position="76"/>
        <end position="89"/>
    </location>
</feature>
<dbReference type="EMBL" id="QKWH01000018">
    <property type="protein sequence ID" value="PZR51675.1"/>
    <property type="molecule type" value="Genomic_DNA"/>
</dbReference>
<feature type="compositionally biased region" description="Low complexity" evidence="1">
    <location>
        <begin position="66"/>
        <end position="75"/>
    </location>
</feature>
<comment type="caution">
    <text evidence="3">The sequence shown here is derived from an EMBL/GenBank/DDBJ whole genome shotgun (WGS) entry which is preliminary data.</text>
</comment>
<sequence>MKHHLKHMAIAGGAILVLLLAFGVDLGKALPYALLLACPIGMVMMMGMMSRHGGHDHAAQGSGESAATTPAPGARPGREITRENHERLP</sequence>
<organism evidence="3 4">
    <name type="scientific">Xylanimonas oleitrophica</name>
    <dbReference type="NCBI Taxonomy" id="2607479"/>
    <lineage>
        <taxon>Bacteria</taxon>
        <taxon>Bacillati</taxon>
        <taxon>Actinomycetota</taxon>
        <taxon>Actinomycetes</taxon>
        <taxon>Micrococcales</taxon>
        <taxon>Promicromonosporaceae</taxon>
        <taxon>Xylanimonas</taxon>
    </lineage>
</organism>
<evidence type="ECO:0000313" key="4">
    <source>
        <dbReference type="Proteomes" id="UP000248783"/>
    </source>
</evidence>
<evidence type="ECO:0000256" key="1">
    <source>
        <dbReference type="SAM" id="MobiDB-lite"/>
    </source>
</evidence>
<reference evidence="3 4" key="1">
    <citation type="submission" date="2018-06" db="EMBL/GenBank/DDBJ databases">
        <title>Whole genome sequencing of a novel hydrocarbon degrading bacterial strain, PW21 isolated from oil contaminated produced water sample.</title>
        <authorList>
            <person name="Nagkirti P."/>
            <person name="Shaikh A."/>
            <person name="Gowdaman V."/>
            <person name="Engineer A.E."/>
            <person name="Dagar S."/>
            <person name="Dhakephalkar P.K."/>
        </authorList>
    </citation>
    <scope>NUCLEOTIDE SEQUENCE [LARGE SCALE GENOMIC DNA]</scope>
    <source>
        <strain evidence="3 4">PW21</strain>
    </source>
</reference>
<name>A0A2W5WV17_9MICO</name>
<dbReference type="InterPro" id="IPR021682">
    <property type="entry name" value="DUF2933"/>
</dbReference>
<evidence type="ECO:0000313" key="3">
    <source>
        <dbReference type="EMBL" id="PZR51675.1"/>
    </source>
</evidence>
<evidence type="ECO:0008006" key="5">
    <source>
        <dbReference type="Google" id="ProtNLM"/>
    </source>
</evidence>
<protein>
    <recommendedName>
        <fullName evidence="5">DUF2933 domain-containing protein</fullName>
    </recommendedName>
</protein>
<dbReference type="AlphaFoldDB" id="A0A2W5WV17"/>
<gene>
    <name evidence="3" type="ORF">DNL40_15540</name>
</gene>
<evidence type="ECO:0000256" key="2">
    <source>
        <dbReference type="SAM" id="Phobius"/>
    </source>
</evidence>
<feature type="transmembrane region" description="Helical" evidence="2">
    <location>
        <begin position="33"/>
        <end position="50"/>
    </location>
</feature>